<evidence type="ECO:0000256" key="1">
    <source>
        <dbReference type="SAM" id="SignalP"/>
    </source>
</evidence>
<gene>
    <name evidence="2" type="ORF">E0L32_008925</name>
</gene>
<dbReference type="RefSeq" id="XP_030991614.1">
    <property type="nucleotide sequence ID" value="XM_031143833.1"/>
</dbReference>
<keyword evidence="3" id="KW-1185">Reference proteome</keyword>
<evidence type="ECO:0000313" key="3">
    <source>
        <dbReference type="Proteomes" id="UP000319257"/>
    </source>
</evidence>
<dbReference type="AlphaFoldDB" id="A0A507AQ54"/>
<keyword evidence="1" id="KW-0732">Signal</keyword>
<dbReference type="EMBL" id="SKBQ01000061">
    <property type="protein sequence ID" value="TPX09903.1"/>
    <property type="molecule type" value="Genomic_DNA"/>
</dbReference>
<protein>
    <submittedName>
        <fullName evidence="2">Uncharacterized protein</fullName>
    </submittedName>
</protein>
<comment type="caution">
    <text evidence="2">The sequence shown here is derived from an EMBL/GenBank/DDBJ whole genome shotgun (WGS) entry which is preliminary data.</text>
</comment>
<name>A0A507AQ54_9PEZI</name>
<dbReference type="GeneID" id="41976372"/>
<feature type="chain" id="PRO_5021491944" evidence="1">
    <location>
        <begin position="21"/>
        <end position="125"/>
    </location>
</feature>
<feature type="signal peptide" evidence="1">
    <location>
        <begin position="1"/>
        <end position="20"/>
    </location>
</feature>
<sequence length="125" mass="13219">MQTFSVLATVIAALSGSAVALPSQACPPGPIRPDGVPGCPSGQFICAYELRDRLMVYTEEQLGCLVENAQADPSQINIDGLYQCTTTDPIWIHACNNESGVPDQGKCQGRPDPGPIAMCRFGPPN</sequence>
<accession>A0A507AQ54</accession>
<dbReference type="InParanoid" id="A0A507AQ54"/>
<dbReference type="Proteomes" id="UP000319257">
    <property type="component" value="Unassembled WGS sequence"/>
</dbReference>
<reference evidence="2 3" key="1">
    <citation type="submission" date="2019-06" db="EMBL/GenBank/DDBJ databases">
        <title>Draft genome sequence of the filamentous fungus Phialemoniopsis curvata isolated from diesel fuel.</title>
        <authorList>
            <person name="Varaljay V.A."/>
            <person name="Lyon W.J."/>
            <person name="Crouch A.L."/>
            <person name="Drake C.E."/>
            <person name="Hollomon J.M."/>
            <person name="Nadeau L.J."/>
            <person name="Nunn H.S."/>
            <person name="Stevenson B.S."/>
            <person name="Bojanowski C.L."/>
            <person name="Crookes-Goodson W.J."/>
        </authorList>
    </citation>
    <scope>NUCLEOTIDE SEQUENCE [LARGE SCALE GENOMIC DNA]</scope>
    <source>
        <strain evidence="2 3">D216</strain>
    </source>
</reference>
<proteinExistence type="predicted"/>
<organism evidence="2 3">
    <name type="scientific">Thyridium curvatum</name>
    <dbReference type="NCBI Taxonomy" id="1093900"/>
    <lineage>
        <taxon>Eukaryota</taxon>
        <taxon>Fungi</taxon>
        <taxon>Dikarya</taxon>
        <taxon>Ascomycota</taxon>
        <taxon>Pezizomycotina</taxon>
        <taxon>Sordariomycetes</taxon>
        <taxon>Sordariomycetidae</taxon>
        <taxon>Thyridiales</taxon>
        <taxon>Thyridiaceae</taxon>
        <taxon>Thyridium</taxon>
    </lineage>
</organism>
<evidence type="ECO:0000313" key="2">
    <source>
        <dbReference type="EMBL" id="TPX09903.1"/>
    </source>
</evidence>